<evidence type="ECO:0000256" key="5">
    <source>
        <dbReference type="ARBA" id="ARBA00023136"/>
    </source>
</evidence>
<evidence type="ECO:0000256" key="3">
    <source>
        <dbReference type="ARBA" id="ARBA00022840"/>
    </source>
</evidence>
<evidence type="ECO:0000313" key="8">
    <source>
        <dbReference type="Proteomes" id="UP001501586"/>
    </source>
</evidence>
<evidence type="ECO:0000256" key="1">
    <source>
        <dbReference type="ARBA" id="ARBA00022475"/>
    </source>
</evidence>
<evidence type="ECO:0000313" key="7">
    <source>
        <dbReference type="EMBL" id="GAA4283126.1"/>
    </source>
</evidence>
<keyword evidence="2" id="KW-0547">Nucleotide-binding</keyword>
<dbReference type="SMART" id="SM00382">
    <property type="entry name" value="AAA"/>
    <property type="match status" value="1"/>
</dbReference>
<dbReference type="PANTHER" id="PTHR43875:SF15">
    <property type="entry name" value="TREHALOSE IMPORT ATP-BINDING PROTEIN SUGC"/>
    <property type="match status" value="1"/>
</dbReference>
<protein>
    <recommendedName>
        <fullName evidence="6">ABC transporter domain-containing protein</fullName>
    </recommendedName>
</protein>
<dbReference type="SUPFAM" id="SSF52540">
    <property type="entry name" value="P-loop containing nucleoside triphosphate hydrolases"/>
    <property type="match status" value="1"/>
</dbReference>
<reference evidence="8" key="1">
    <citation type="journal article" date="2019" name="Int. J. Syst. Evol. Microbiol.">
        <title>The Global Catalogue of Microorganisms (GCM) 10K type strain sequencing project: providing services to taxonomists for standard genome sequencing and annotation.</title>
        <authorList>
            <consortium name="The Broad Institute Genomics Platform"/>
            <consortium name="The Broad Institute Genome Sequencing Center for Infectious Disease"/>
            <person name="Wu L."/>
            <person name="Ma J."/>
        </authorList>
    </citation>
    <scope>NUCLEOTIDE SEQUENCE [LARGE SCALE GENOMIC DNA]</scope>
    <source>
        <strain evidence="8">JCM 17458</strain>
    </source>
</reference>
<dbReference type="InterPro" id="IPR003439">
    <property type="entry name" value="ABC_transporter-like_ATP-bd"/>
</dbReference>
<dbReference type="Proteomes" id="UP001501586">
    <property type="component" value="Unassembled WGS sequence"/>
</dbReference>
<keyword evidence="1" id="KW-1003">Cell membrane</keyword>
<name>A0ABP8EGY8_9MICO</name>
<proteinExistence type="predicted"/>
<gene>
    <name evidence="7" type="ORF">GCM10022261_06570</name>
</gene>
<dbReference type="PANTHER" id="PTHR43875">
    <property type="entry name" value="MALTODEXTRIN IMPORT ATP-BINDING PROTEIN MSMX"/>
    <property type="match status" value="1"/>
</dbReference>
<keyword evidence="4" id="KW-1278">Translocase</keyword>
<sequence length="238" mass="25918">MSTVTLTDVSHRYPSTVTPSVTGVTLHVPDGEFFVLLGPSGSGKSTILRMIHGMERPSGGTVAIDGQDVGSTRPSDRDVMLAFENYALYPHMTVAENMGFALRLTGLDRDEIDRRVLGAAAQLGLTEVLDARNDELDGLQRQKVALARALVRKPRVFVMDEPLAHLPQDVRDSTRDQIRAMQQDLGITTLYATSSLEDARAVADHIAVLDDGRLLGVFAPEQFSQLTTLVPEPEPEPS</sequence>
<dbReference type="Gene3D" id="3.40.50.300">
    <property type="entry name" value="P-loop containing nucleotide triphosphate hydrolases"/>
    <property type="match status" value="1"/>
</dbReference>
<accession>A0ABP8EGY8</accession>
<dbReference type="InterPro" id="IPR003593">
    <property type="entry name" value="AAA+_ATPase"/>
</dbReference>
<organism evidence="7 8">
    <name type="scientific">Brevibacterium daeguense</name>
    <dbReference type="NCBI Taxonomy" id="909936"/>
    <lineage>
        <taxon>Bacteria</taxon>
        <taxon>Bacillati</taxon>
        <taxon>Actinomycetota</taxon>
        <taxon>Actinomycetes</taxon>
        <taxon>Micrococcales</taxon>
        <taxon>Brevibacteriaceae</taxon>
        <taxon>Brevibacterium</taxon>
    </lineage>
</organism>
<keyword evidence="3" id="KW-0067">ATP-binding</keyword>
<evidence type="ECO:0000259" key="6">
    <source>
        <dbReference type="PROSITE" id="PS50893"/>
    </source>
</evidence>
<evidence type="ECO:0000256" key="4">
    <source>
        <dbReference type="ARBA" id="ARBA00022967"/>
    </source>
</evidence>
<dbReference type="PROSITE" id="PS50893">
    <property type="entry name" value="ABC_TRANSPORTER_2"/>
    <property type="match status" value="1"/>
</dbReference>
<comment type="caution">
    <text evidence="7">The sequence shown here is derived from an EMBL/GenBank/DDBJ whole genome shotgun (WGS) entry which is preliminary data.</text>
</comment>
<dbReference type="RefSeq" id="WP_236864405.1">
    <property type="nucleotide sequence ID" value="NZ_BAABAZ010000004.1"/>
</dbReference>
<keyword evidence="5" id="KW-0472">Membrane</keyword>
<dbReference type="InterPro" id="IPR027417">
    <property type="entry name" value="P-loop_NTPase"/>
</dbReference>
<dbReference type="InterPro" id="IPR047641">
    <property type="entry name" value="ABC_transpr_MalK/UgpC-like"/>
</dbReference>
<feature type="domain" description="ABC transporter" evidence="6">
    <location>
        <begin position="4"/>
        <end position="236"/>
    </location>
</feature>
<dbReference type="Pfam" id="PF00005">
    <property type="entry name" value="ABC_tran"/>
    <property type="match status" value="1"/>
</dbReference>
<evidence type="ECO:0000256" key="2">
    <source>
        <dbReference type="ARBA" id="ARBA00022741"/>
    </source>
</evidence>
<dbReference type="EMBL" id="BAABAZ010000004">
    <property type="protein sequence ID" value="GAA4283126.1"/>
    <property type="molecule type" value="Genomic_DNA"/>
</dbReference>
<keyword evidence="8" id="KW-1185">Reference proteome</keyword>